<keyword evidence="3" id="KW-0808">Transferase</keyword>
<evidence type="ECO:0000256" key="2">
    <source>
        <dbReference type="ARBA" id="ARBA00022478"/>
    </source>
</evidence>
<sequence>MNMDTNKVTNDDEMVPVDVDVPQMTRVFPREIEFVLPLRQSFRSYKEAGGRVLVQDVSPETDANESSSGEMYTMSIQVPIVGHGTVMNEKLVVCENKYGDVPPSMMGYAISSTAPGALKWVIGDNPSIVKPIPPKSTLMNVAASQYAKWGPLCVYTNLAVIEAANHSSDNHFWRNLYKPLELLDCHYGIYGLFYDNTALSMGIMSGDDDNASIEGRKPSPYHRGFIGVSYTPQSKGAGRVRTLVFGCTIRVTTPRTIELASEIMSVLKCGFGVGLGDWILRCMGFCCVVTLEEVHAMLDVWKLMCEPNMPTMHVFEAPRVVTISVSSGVLIRPIRTFVQGDRFRFEGPFVDTMTVYHSDTLKFINATFPGARYEPEQFLEIAALSVPFSMWTTEPRIALATQMLMQSMNKNPISGDATLVSMGESEPLVSSAYMDVIRNSFTDKSNISIPGRNVVAAFINCETNNEDACVLTKEWAESGSAAWYGFINYPLPKDCGVVESGTLLKNQPWWKPSIEGVVMSTSTSKSGDPYAIVLIGSKKAKIGDKFATNHGLKFTVGELVPAVDMPLLKDTVTGEKFRPTILISTKNITRGIGGQVREMSAATSRFGSISEFRTLQKPKGESTFGITEQRKIEPTLPTAYVTMEGKKIEFMDEKVGMRTVRCSYGIMRLLQLRHLSVLKQHYPSTVVRSIKVPRGKFRLGTPRLGETELLSMMMQKMRTRSTATARSRSR</sequence>
<feature type="domain" description="DNA-directed RNA polymerase subunit 2 hybrid-binding" evidence="6">
    <location>
        <begin position="514"/>
        <end position="573"/>
    </location>
</feature>
<accession>A0ABQ8FPB5</accession>
<protein>
    <recommendedName>
        <fullName evidence="1">DNA-directed RNA polymerase</fullName>
        <ecNumber evidence="1">2.7.7.6</ecNumber>
    </recommendedName>
</protein>
<comment type="caution">
    <text evidence="7">The sequence shown here is derived from an EMBL/GenBank/DDBJ whole genome shotgun (WGS) entry which is preliminary data.</text>
</comment>
<evidence type="ECO:0000256" key="5">
    <source>
        <dbReference type="ARBA" id="ARBA00023163"/>
    </source>
</evidence>
<dbReference type="InterPro" id="IPR007120">
    <property type="entry name" value="DNA-dir_RNAP_su2_dom"/>
</dbReference>
<reference evidence="7 8" key="1">
    <citation type="journal article" date="2021" name="Nat. Commun.">
        <title>Genetic determinants of endophytism in the Arabidopsis root mycobiome.</title>
        <authorList>
            <person name="Mesny F."/>
            <person name="Miyauchi S."/>
            <person name="Thiergart T."/>
            <person name="Pickel B."/>
            <person name="Atanasova L."/>
            <person name="Karlsson M."/>
            <person name="Huettel B."/>
            <person name="Barry K.W."/>
            <person name="Haridas S."/>
            <person name="Chen C."/>
            <person name="Bauer D."/>
            <person name="Andreopoulos W."/>
            <person name="Pangilinan J."/>
            <person name="LaButti K."/>
            <person name="Riley R."/>
            <person name="Lipzen A."/>
            <person name="Clum A."/>
            <person name="Drula E."/>
            <person name="Henrissat B."/>
            <person name="Kohler A."/>
            <person name="Grigoriev I.V."/>
            <person name="Martin F.M."/>
            <person name="Hacquard S."/>
        </authorList>
    </citation>
    <scope>NUCLEOTIDE SEQUENCE [LARGE SCALE GENOMIC DNA]</scope>
    <source>
        <strain evidence="7 8">MPI-SDFR-AT-0080</strain>
    </source>
</reference>
<dbReference type="Gene3D" id="2.40.270.10">
    <property type="entry name" value="DNA-directed RNA polymerase, subunit 2, domain 6"/>
    <property type="match status" value="1"/>
</dbReference>
<dbReference type="Proteomes" id="UP000774617">
    <property type="component" value="Unassembled WGS sequence"/>
</dbReference>
<proteinExistence type="predicted"/>
<dbReference type="InterPro" id="IPR037033">
    <property type="entry name" value="DNA-dir_RNAP_su2_hyb_sf"/>
</dbReference>
<name>A0ABQ8FPB5_9PEZI</name>
<evidence type="ECO:0000256" key="4">
    <source>
        <dbReference type="ARBA" id="ARBA00022695"/>
    </source>
</evidence>
<evidence type="ECO:0000313" key="8">
    <source>
        <dbReference type="Proteomes" id="UP000774617"/>
    </source>
</evidence>
<evidence type="ECO:0000259" key="6">
    <source>
        <dbReference type="Pfam" id="PF00562"/>
    </source>
</evidence>
<evidence type="ECO:0000256" key="1">
    <source>
        <dbReference type="ARBA" id="ARBA00012418"/>
    </source>
</evidence>
<dbReference type="EMBL" id="JAGTJR010000146">
    <property type="protein sequence ID" value="KAH7001768.1"/>
    <property type="molecule type" value="Genomic_DNA"/>
</dbReference>
<keyword evidence="2" id="KW-0240">DNA-directed RNA polymerase</keyword>
<keyword evidence="8" id="KW-1185">Reference proteome</keyword>
<gene>
    <name evidence="7" type="ORF">B0J12DRAFT_747803</name>
</gene>
<evidence type="ECO:0000256" key="3">
    <source>
        <dbReference type="ARBA" id="ARBA00022679"/>
    </source>
</evidence>
<organism evidence="7 8">
    <name type="scientific">Macrophomina phaseolina</name>
    <dbReference type="NCBI Taxonomy" id="35725"/>
    <lineage>
        <taxon>Eukaryota</taxon>
        <taxon>Fungi</taxon>
        <taxon>Dikarya</taxon>
        <taxon>Ascomycota</taxon>
        <taxon>Pezizomycotina</taxon>
        <taxon>Dothideomycetes</taxon>
        <taxon>Dothideomycetes incertae sedis</taxon>
        <taxon>Botryosphaeriales</taxon>
        <taxon>Botryosphaeriaceae</taxon>
        <taxon>Macrophomina</taxon>
    </lineage>
</organism>
<keyword evidence="5" id="KW-0804">Transcription</keyword>
<evidence type="ECO:0000313" key="7">
    <source>
        <dbReference type="EMBL" id="KAH7001768.1"/>
    </source>
</evidence>
<dbReference type="EC" id="2.7.7.6" evidence="1"/>
<dbReference type="SUPFAM" id="SSF64484">
    <property type="entry name" value="beta and beta-prime subunits of DNA dependent RNA-polymerase"/>
    <property type="match status" value="1"/>
</dbReference>
<keyword evidence="4" id="KW-0548">Nucleotidyltransferase</keyword>
<dbReference type="Pfam" id="PF00562">
    <property type="entry name" value="RNA_pol_Rpb2_6"/>
    <property type="match status" value="1"/>
</dbReference>